<gene>
    <name evidence="1" type="ORF">PILCRDRAFT_8260</name>
</gene>
<protein>
    <submittedName>
        <fullName evidence="1">Uncharacterized protein</fullName>
    </submittedName>
</protein>
<keyword evidence="2" id="KW-1185">Reference proteome</keyword>
<reference evidence="1 2" key="1">
    <citation type="submission" date="2014-04" db="EMBL/GenBank/DDBJ databases">
        <authorList>
            <consortium name="DOE Joint Genome Institute"/>
            <person name="Kuo A."/>
            <person name="Tarkka M."/>
            <person name="Buscot F."/>
            <person name="Kohler A."/>
            <person name="Nagy L.G."/>
            <person name="Floudas D."/>
            <person name="Copeland A."/>
            <person name="Barry K.W."/>
            <person name="Cichocki N."/>
            <person name="Veneault-Fourrey C."/>
            <person name="LaButti K."/>
            <person name="Lindquist E.A."/>
            <person name="Lipzen A."/>
            <person name="Lundell T."/>
            <person name="Morin E."/>
            <person name="Murat C."/>
            <person name="Sun H."/>
            <person name="Tunlid A."/>
            <person name="Henrissat B."/>
            <person name="Grigoriev I.V."/>
            <person name="Hibbett D.S."/>
            <person name="Martin F."/>
            <person name="Nordberg H.P."/>
            <person name="Cantor M.N."/>
            <person name="Hua S.X."/>
        </authorList>
    </citation>
    <scope>NUCLEOTIDE SEQUENCE [LARGE SCALE GENOMIC DNA]</scope>
    <source>
        <strain evidence="1 2">F 1598</strain>
    </source>
</reference>
<name>A0A0C3B6Z2_PILCF</name>
<reference evidence="2" key="2">
    <citation type="submission" date="2015-01" db="EMBL/GenBank/DDBJ databases">
        <title>Evolutionary Origins and Diversification of the Mycorrhizal Mutualists.</title>
        <authorList>
            <consortium name="DOE Joint Genome Institute"/>
            <consortium name="Mycorrhizal Genomics Consortium"/>
            <person name="Kohler A."/>
            <person name="Kuo A."/>
            <person name="Nagy L.G."/>
            <person name="Floudas D."/>
            <person name="Copeland A."/>
            <person name="Barry K.W."/>
            <person name="Cichocki N."/>
            <person name="Veneault-Fourrey C."/>
            <person name="LaButti K."/>
            <person name="Lindquist E.A."/>
            <person name="Lipzen A."/>
            <person name="Lundell T."/>
            <person name="Morin E."/>
            <person name="Murat C."/>
            <person name="Riley R."/>
            <person name="Ohm R."/>
            <person name="Sun H."/>
            <person name="Tunlid A."/>
            <person name="Henrissat B."/>
            <person name="Grigoriev I.V."/>
            <person name="Hibbett D.S."/>
            <person name="Martin F."/>
        </authorList>
    </citation>
    <scope>NUCLEOTIDE SEQUENCE [LARGE SCALE GENOMIC DNA]</scope>
    <source>
        <strain evidence="2">F 1598</strain>
    </source>
</reference>
<evidence type="ECO:0000313" key="2">
    <source>
        <dbReference type="Proteomes" id="UP000054166"/>
    </source>
</evidence>
<dbReference type="InParanoid" id="A0A0C3B6Z2"/>
<accession>A0A0C3B6Z2</accession>
<dbReference type="AlphaFoldDB" id="A0A0C3B6Z2"/>
<dbReference type="EMBL" id="KN832996">
    <property type="protein sequence ID" value="KIM82023.1"/>
    <property type="molecule type" value="Genomic_DNA"/>
</dbReference>
<organism evidence="1 2">
    <name type="scientific">Piloderma croceum (strain F 1598)</name>
    <dbReference type="NCBI Taxonomy" id="765440"/>
    <lineage>
        <taxon>Eukaryota</taxon>
        <taxon>Fungi</taxon>
        <taxon>Dikarya</taxon>
        <taxon>Basidiomycota</taxon>
        <taxon>Agaricomycotina</taxon>
        <taxon>Agaricomycetes</taxon>
        <taxon>Agaricomycetidae</taxon>
        <taxon>Atheliales</taxon>
        <taxon>Atheliaceae</taxon>
        <taxon>Piloderma</taxon>
    </lineage>
</organism>
<dbReference type="Proteomes" id="UP000054166">
    <property type="component" value="Unassembled WGS sequence"/>
</dbReference>
<sequence>MAGQYTLPSEYHYILFSVSPPCDALAIRKALQDSLAQSFGVTSSNTYLDILWVADPGVAAVVRASQPDAVKIMASVVASTSSPRISVIEDSAFLPSLLANDNTI</sequence>
<dbReference type="OrthoDB" id="3265020at2759"/>
<evidence type="ECO:0000313" key="1">
    <source>
        <dbReference type="EMBL" id="KIM82023.1"/>
    </source>
</evidence>
<dbReference type="HOGENOM" id="CLU_163478_0_0_1"/>
<proteinExistence type="predicted"/>